<dbReference type="InterPro" id="IPR029025">
    <property type="entry name" value="T3SS_substrate_exporter_C"/>
</dbReference>
<gene>
    <name evidence="5" type="ORF">SAMN05421848_0007</name>
</gene>
<sequence>MTTSDDQSFDRQRAVAIAHDANEAPRVVAKGYGTTADAIIEKAQASGVYVHQSAELVNLLLHVDLDDHIPQELYLALAELLCWIHELEQDVASLR</sequence>
<dbReference type="GO" id="GO:0009306">
    <property type="term" value="P:protein secretion"/>
    <property type="evidence" value="ECO:0007669"/>
    <property type="project" value="InterPro"/>
</dbReference>
<evidence type="ECO:0000256" key="1">
    <source>
        <dbReference type="ARBA" id="ARBA00010690"/>
    </source>
</evidence>
<dbReference type="Proteomes" id="UP000199046">
    <property type="component" value="Unassembled WGS sequence"/>
</dbReference>
<keyword evidence="5" id="KW-0966">Cell projection</keyword>
<keyword evidence="5" id="KW-0969">Cilium</keyword>
<dbReference type="OrthoDB" id="5244399at2"/>
<dbReference type="SUPFAM" id="SSF160544">
    <property type="entry name" value="EscU C-terminal domain-like"/>
    <property type="match status" value="1"/>
</dbReference>
<dbReference type="Pfam" id="PF01312">
    <property type="entry name" value="Bac_export_2"/>
    <property type="match status" value="1"/>
</dbReference>
<comment type="similarity">
    <text evidence="1">Belongs to the type III secretion exporter family.</text>
</comment>
<evidence type="ECO:0000256" key="2">
    <source>
        <dbReference type="ARBA" id="ARBA00021622"/>
    </source>
</evidence>
<dbReference type="STRING" id="402385.SAMN05421848_0007"/>
<dbReference type="RefSeq" id="WP_090129582.1">
    <property type="nucleotide sequence ID" value="NZ_FOLY01000001.1"/>
</dbReference>
<accession>A0A1I1F697</accession>
<evidence type="ECO:0000256" key="4">
    <source>
        <dbReference type="ARBA" id="ARBA00025078"/>
    </source>
</evidence>
<reference evidence="6" key="1">
    <citation type="submission" date="2016-10" db="EMBL/GenBank/DDBJ databases">
        <authorList>
            <person name="Varghese N."/>
            <person name="Submissions S."/>
        </authorList>
    </citation>
    <scope>NUCLEOTIDE SEQUENCE [LARGE SCALE GENOMIC DNA]</scope>
    <source>
        <strain evidence="6">DSM 23439</strain>
    </source>
</reference>
<keyword evidence="3" id="KW-0653">Protein transport</keyword>
<name>A0A1I1F697_9GAMM</name>
<dbReference type="InterPro" id="IPR006135">
    <property type="entry name" value="T3SS_substrate_exporter"/>
</dbReference>
<evidence type="ECO:0000313" key="6">
    <source>
        <dbReference type="Proteomes" id="UP000199046"/>
    </source>
</evidence>
<dbReference type="PANTHER" id="PTHR30531">
    <property type="entry name" value="FLAGELLAR BIOSYNTHETIC PROTEIN FLHB"/>
    <property type="match status" value="1"/>
</dbReference>
<organism evidence="5 6">
    <name type="scientific">Kushneria avicenniae</name>
    <dbReference type="NCBI Taxonomy" id="402385"/>
    <lineage>
        <taxon>Bacteria</taxon>
        <taxon>Pseudomonadati</taxon>
        <taxon>Pseudomonadota</taxon>
        <taxon>Gammaproteobacteria</taxon>
        <taxon>Oceanospirillales</taxon>
        <taxon>Halomonadaceae</taxon>
        <taxon>Kushneria</taxon>
    </lineage>
</organism>
<keyword evidence="6" id="KW-1185">Reference proteome</keyword>
<dbReference type="Gene3D" id="3.40.1690.10">
    <property type="entry name" value="secretion proteins EscU"/>
    <property type="match status" value="1"/>
</dbReference>
<dbReference type="GO" id="GO:0005886">
    <property type="term" value="C:plasma membrane"/>
    <property type="evidence" value="ECO:0007669"/>
    <property type="project" value="TreeGrafter"/>
</dbReference>
<dbReference type="EMBL" id="FOLY01000001">
    <property type="protein sequence ID" value="SFB94915.1"/>
    <property type="molecule type" value="Genomic_DNA"/>
</dbReference>
<dbReference type="AlphaFoldDB" id="A0A1I1F697"/>
<keyword evidence="3" id="KW-0813">Transport</keyword>
<keyword evidence="5" id="KW-0282">Flagellum</keyword>
<protein>
    <recommendedName>
        <fullName evidence="2">Flagellar biosynthetic protein FlhB</fullName>
    </recommendedName>
</protein>
<comment type="function">
    <text evidence="4">Required for formation of the rod structure in the basal body of the flagellar apparatus. Together with FliI and FliH, may constitute the export apparatus of flagellin.</text>
</comment>
<proteinExistence type="inferred from homology"/>
<evidence type="ECO:0000256" key="3">
    <source>
        <dbReference type="ARBA" id="ARBA00023225"/>
    </source>
</evidence>
<keyword evidence="3" id="KW-1006">Bacterial flagellum protein export</keyword>
<evidence type="ECO:0000313" key="5">
    <source>
        <dbReference type="EMBL" id="SFB94915.1"/>
    </source>
</evidence>
<dbReference type="PANTHER" id="PTHR30531:SF12">
    <property type="entry name" value="FLAGELLAR BIOSYNTHETIC PROTEIN FLHB"/>
    <property type="match status" value="1"/>
</dbReference>